<organism evidence="4 5">
    <name type="scientific">Limnobacter thiooxidans</name>
    <dbReference type="NCBI Taxonomy" id="131080"/>
    <lineage>
        <taxon>Bacteria</taxon>
        <taxon>Pseudomonadati</taxon>
        <taxon>Pseudomonadota</taxon>
        <taxon>Betaproteobacteria</taxon>
        <taxon>Burkholderiales</taxon>
        <taxon>Burkholderiaceae</taxon>
        <taxon>Limnobacter</taxon>
    </lineage>
</organism>
<proteinExistence type="predicted"/>
<dbReference type="Gene3D" id="1.10.287.130">
    <property type="match status" value="1"/>
</dbReference>
<dbReference type="RefSeq" id="WP_130557852.1">
    <property type="nucleotide sequence ID" value="NZ_AP028947.1"/>
</dbReference>
<dbReference type="InterPro" id="IPR004358">
    <property type="entry name" value="Sig_transdc_His_kin-like_C"/>
</dbReference>
<dbReference type="GO" id="GO:0004673">
    <property type="term" value="F:protein histidine kinase activity"/>
    <property type="evidence" value="ECO:0007669"/>
    <property type="project" value="UniProtKB-EC"/>
</dbReference>
<accession>A0AA86MBT6</accession>
<name>A0AA86MBT6_9BURK</name>
<keyword evidence="4" id="KW-0418">Kinase</keyword>
<evidence type="ECO:0000256" key="1">
    <source>
        <dbReference type="ARBA" id="ARBA00000085"/>
    </source>
</evidence>
<dbReference type="Proteomes" id="UP001329151">
    <property type="component" value="Chromosome"/>
</dbReference>
<dbReference type="EC" id="2.7.13.3" evidence="2"/>
<evidence type="ECO:0000256" key="2">
    <source>
        <dbReference type="ARBA" id="ARBA00012438"/>
    </source>
</evidence>
<dbReference type="PANTHER" id="PTHR43065:SF50">
    <property type="entry name" value="HISTIDINE KINASE"/>
    <property type="match status" value="1"/>
</dbReference>
<protein>
    <recommendedName>
        <fullName evidence="2">histidine kinase</fullName>
        <ecNumber evidence="2">2.7.13.3</ecNumber>
    </recommendedName>
</protein>
<evidence type="ECO:0000313" key="5">
    <source>
        <dbReference type="Proteomes" id="UP001329151"/>
    </source>
</evidence>
<dbReference type="EMBL" id="AP028947">
    <property type="protein sequence ID" value="BET27028.1"/>
    <property type="molecule type" value="Genomic_DNA"/>
</dbReference>
<dbReference type="AlphaFoldDB" id="A0AA86MBT6"/>
<dbReference type="KEGG" id="lto:RGQ30_25290"/>
<dbReference type="SUPFAM" id="SSF55874">
    <property type="entry name" value="ATPase domain of HSP90 chaperone/DNA topoisomerase II/histidine kinase"/>
    <property type="match status" value="1"/>
</dbReference>
<dbReference type="Gene3D" id="3.30.565.10">
    <property type="entry name" value="Histidine kinase-like ATPase, C-terminal domain"/>
    <property type="match status" value="1"/>
</dbReference>
<gene>
    <name evidence="4" type="ORF">RGQ30_25290</name>
</gene>
<dbReference type="InterPro" id="IPR003594">
    <property type="entry name" value="HATPase_dom"/>
</dbReference>
<dbReference type="PRINTS" id="PR00344">
    <property type="entry name" value="BCTRLSENSOR"/>
</dbReference>
<dbReference type="InterPro" id="IPR036890">
    <property type="entry name" value="HATPase_C_sf"/>
</dbReference>
<keyword evidence="4" id="KW-0808">Transferase</keyword>
<dbReference type="InterPro" id="IPR005467">
    <property type="entry name" value="His_kinase_dom"/>
</dbReference>
<feature type="domain" description="Histidine kinase" evidence="3">
    <location>
        <begin position="98"/>
        <end position="338"/>
    </location>
</feature>
<dbReference type="Pfam" id="PF02518">
    <property type="entry name" value="HATPase_c"/>
    <property type="match status" value="1"/>
</dbReference>
<dbReference type="SMART" id="SM00387">
    <property type="entry name" value="HATPase_c"/>
    <property type="match status" value="1"/>
</dbReference>
<comment type="catalytic activity">
    <reaction evidence="1">
        <text>ATP + protein L-histidine = ADP + protein N-phospho-L-histidine.</text>
        <dbReference type="EC" id="2.7.13.3"/>
    </reaction>
</comment>
<evidence type="ECO:0000259" key="3">
    <source>
        <dbReference type="PROSITE" id="PS50109"/>
    </source>
</evidence>
<reference evidence="4 5" key="1">
    <citation type="submission" date="2023-10" db="EMBL/GenBank/DDBJ databases">
        <title>Complete Genome Sequence of Limnobacter thiooxidans CS-K2T, Isolated from freshwater lake sediments in Bavaria, Germany.</title>
        <authorList>
            <person name="Naruki M."/>
            <person name="Watanabe A."/>
            <person name="Warashina T."/>
            <person name="Morita T."/>
            <person name="Arakawa K."/>
        </authorList>
    </citation>
    <scope>NUCLEOTIDE SEQUENCE [LARGE SCALE GENOMIC DNA]</scope>
    <source>
        <strain evidence="4 5">CS-K2</strain>
    </source>
</reference>
<sequence>MHSNLSYQLKQFFGTVDLQEISSDLKMQKFLQDVEVTYEEKDQDQSMIALLLQERLNAEKAMRKEKSEQVALIKKLEEAHHQLLQSEKMASIGSLAAGVAHEINNPIGFVASNMGNLGNYVEDLFQIIDAYRTEVLSYNPNPQADQLAKSLDLDFLREDIKHLLLENKDGVDRVKRIVQDLKDFSHVDHGEWVMTSIHQGLNSTLNIVNNELKYKATVEKKYGDIPPIYCIGSQLNQVFMNLLINAAHAIEGSGKIVIETGVQDTELFVKISDSGCGIPKDNLARIFDPFFTTKPVGQGTGLGLSLSYGIVKRHEGKITVESEQGVGTTFTVWLPLTSKS</sequence>
<evidence type="ECO:0000313" key="4">
    <source>
        <dbReference type="EMBL" id="BET27028.1"/>
    </source>
</evidence>
<dbReference type="PANTHER" id="PTHR43065">
    <property type="entry name" value="SENSOR HISTIDINE KINASE"/>
    <property type="match status" value="1"/>
</dbReference>
<dbReference type="PROSITE" id="PS50109">
    <property type="entry name" value="HIS_KIN"/>
    <property type="match status" value="1"/>
</dbReference>
<keyword evidence="5" id="KW-1185">Reference proteome</keyword>